<accession>A0A370U5G9</accession>
<dbReference type="OrthoDB" id="5918660at2"/>
<organism evidence="1 2">
    <name type="scientific">Marinomonas piezotolerans</name>
    <dbReference type="NCBI Taxonomy" id="2213058"/>
    <lineage>
        <taxon>Bacteria</taxon>
        <taxon>Pseudomonadati</taxon>
        <taxon>Pseudomonadota</taxon>
        <taxon>Gammaproteobacteria</taxon>
        <taxon>Oceanospirillales</taxon>
        <taxon>Oceanospirillaceae</taxon>
        <taxon>Marinomonas</taxon>
    </lineage>
</organism>
<proteinExistence type="predicted"/>
<dbReference type="EMBL" id="QKRA01000010">
    <property type="protein sequence ID" value="RDL43015.1"/>
    <property type="molecule type" value="Genomic_DNA"/>
</dbReference>
<comment type="caution">
    <text evidence="1">The sequence shown here is derived from an EMBL/GenBank/DDBJ whole genome shotgun (WGS) entry which is preliminary data.</text>
</comment>
<keyword evidence="2" id="KW-1185">Reference proteome</keyword>
<dbReference type="Proteomes" id="UP000254326">
    <property type="component" value="Unassembled WGS sequence"/>
</dbReference>
<evidence type="ECO:0000313" key="1">
    <source>
        <dbReference type="EMBL" id="RDL43015.1"/>
    </source>
</evidence>
<dbReference type="RefSeq" id="WP_115469167.1">
    <property type="nucleotide sequence ID" value="NZ_QKRA01000010.1"/>
</dbReference>
<dbReference type="AlphaFoldDB" id="A0A370U5G9"/>
<reference evidence="1 2" key="1">
    <citation type="submission" date="2018-06" db="EMBL/GenBank/DDBJ databases">
        <title>Marinomonas sp. YLB-05 draft genome sequence.</title>
        <authorList>
            <person name="Yu L."/>
            <person name="Tang X."/>
        </authorList>
    </citation>
    <scope>NUCLEOTIDE SEQUENCE [LARGE SCALE GENOMIC DNA]</scope>
    <source>
        <strain evidence="1 2">YLB-05</strain>
    </source>
</reference>
<gene>
    <name evidence="1" type="ORF">DN730_16040</name>
</gene>
<name>A0A370U5G9_9GAMM</name>
<protein>
    <submittedName>
        <fullName evidence="1">Uncharacterized protein</fullName>
    </submittedName>
</protein>
<sequence length="320" mass="37455">MQNLLRLDYEKILLLAAVNFRGDYQTTIKGMRNADVIETPPELYRYLEQEAQLAQSLLTSGLQEIANADFCDYSKGKFYGGAFQLSIGLERLFKLTVTLDHMLKNDFQAPTSKQLRSYGHNLVDLYQKQIELLDVECEDIFAPETWEFQTIEILSEFAKETRYYNLDRIHDASQNLDPRGPFVDYDSKDPLTKIVLHIARLYENQSREHVRQARLFKAWNTLTHSETNSYVRSPITGGLDMYVDVVQLENYVYYGKGHFNFNIIRYMRLACTLLESLVEKCHEYELSRGLTKTVVVPYLHHFFPLQFTSKQDALKRKRWG</sequence>
<evidence type="ECO:0000313" key="2">
    <source>
        <dbReference type="Proteomes" id="UP000254326"/>
    </source>
</evidence>